<keyword evidence="6" id="KW-1185">Reference proteome</keyword>
<name>A0A1M6IGH3_9FIRM</name>
<evidence type="ECO:0000313" key="6">
    <source>
        <dbReference type="Proteomes" id="UP000184536"/>
    </source>
</evidence>
<dbReference type="AlphaFoldDB" id="A0A1M6IGH3"/>
<comment type="function">
    <text evidence="2">May play the central regulatory role in sporulation. It may be an element of the effector pathway responsible for the activation of sporulation genes in response to nutritional stress. Spo0A may act in concert with spo0H (a sigma factor) to control the expression of some genes that are critical to the sporulation process.</text>
</comment>
<accession>A0A1M6IGH3</accession>
<keyword evidence="3" id="KW-0597">Phosphoprotein</keyword>
<evidence type="ECO:0000259" key="4">
    <source>
        <dbReference type="PROSITE" id="PS50110"/>
    </source>
</evidence>
<feature type="modified residue" description="4-aspartylphosphate" evidence="3">
    <location>
        <position position="53"/>
    </location>
</feature>
<gene>
    <name evidence="5" type="ORF">SAMN02745975_01842</name>
</gene>
<dbReference type="PROSITE" id="PS50110">
    <property type="entry name" value="RESPONSE_REGULATORY"/>
    <property type="match status" value="1"/>
</dbReference>
<dbReference type="OrthoDB" id="9774865at2"/>
<dbReference type="Gene3D" id="3.40.50.2300">
    <property type="match status" value="1"/>
</dbReference>
<dbReference type="RefSeq" id="WP_110940994.1">
    <property type="nucleotide sequence ID" value="NZ_FQZV01000021.1"/>
</dbReference>
<dbReference type="GO" id="GO:0000160">
    <property type="term" value="P:phosphorelay signal transduction system"/>
    <property type="evidence" value="ECO:0007669"/>
    <property type="project" value="InterPro"/>
</dbReference>
<dbReference type="InterPro" id="IPR001789">
    <property type="entry name" value="Sig_transdc_resp-reg_receiver"/>
</dbReference>
<dbReference type="EMBL" id="FQZV01000021">
    <property type="protein sequence ID" value="SHJ33466.1"/>
    <property type="molecule type" value="Genomic_DNA"/>
</dbReference>
<evidence type="ECO:0000313" key="5">
    <source>
        <dbReference type="EMBL" id="SHJ33466.1"/>
    </source>
</evidence>
<feature type="domain" description="Response regulatory" evidence="4">
    <location>
        <begin position="2"/>
        <end position="99"/>
    </location>
</feature>
<evidence type="ECO:0000256" key="3">
    <source>
        <dbReference type="PROSITE-ProRule" id="PRU00169"/>
    </source>
</evidence>
<proteinExistence type="predicted"/>
<sequence>MRVVIIDDEVPALRELRFLLEKYEDIEVVGEGYDGEDLEGLVEALKPDAVFLDIHMANLDGVAAAFRFLRRKEPLFLYLQRAMMNMRFKPLKQMQWTIY</sequence>
<protein>
    <recommendedName>
        <fullName evidence="1">Stage 0 sporulation protein A homolog</fullName>
    </recommendedName>
</protein>
<dbReference type="InterPro" id="IPR011006">
    <property type="entry name" value="CheY-like_superfamily"/>
</dbReference>
<dbReference type="SUPFAM" id="SSF52172">
    <property type="entry name" value="CheY-like"/>
    <property type="match status" value="1"/>
</dbReference>
<evidence type="ECO:0000256" key="2">
    <source>
        <dbReference type="ARBA" id="ARBA00024867"/>
    </source>
</evidence>
<reference evidence="6" key="1">
    <citation type="submission" date="2016-11" db="EMBL/GenBank/DDBJ databases">
        <authorList>
            <person name="Varghese N."/>
            <person name="Submissions S."/>
        </authorList>
    </citation>
    <scope>NUCLEOTIDE SEQUENCE [LARGE SCALE GENOMIC DNA]</scope>
    <source>
        <strain evidence="6">DSM 17957</strain>
    </source>
</reference>
<organism evidence="5 6">
    <name type="scientific">Geosporobacter subterraneus DSM 17957</name>
    <dbReference type="NCBI Taxonomy" id="1121919"/>
    <lineage>
        <taxon>Bacteria</taxon>
        <taxon>Bacillati</taxon>
        <taxon>Bacillota</taxon>
        <taxon>Clostridia</taxon>
        <taxon>Peptostreptococcales</taxon>
        <taxon>Thermotaleaceae</taxon>
        <taxon>Geosporobacter</taxon>
    </lineage>
</organism>
<dbReference type="Pfam" id="PF00072">
    <property type="entry name" value="Response_reg"/>
    <property type="match status" value="1"/>
</dbReference>
<dbReference type="Proteomes" id="UP000184536">
    <property type="component" value="Unassembled WGS sequence"/>
</dbReference>
<dbReference type="STRING" id="1121919.SAMN02745975_01842"/>
<evidence type="ECO:0000256" key="1">
    <source>
        <dbReference type="ARBA" id="ARBA00018672"/>
    </source>
</evidence>